<protein>
    <submittedName>
        <fullName evidence="1">Uncharacterized protein</fullName>
    </submittedName>
</protein>
<name>A0A3B0UNB2_9ZZZZ</name>
<accession>A0A3B0UNB2</accession>
<organism evidence="1">
    <name type="scientific">hydrothermal vent metagenome</name>
    <dbReference type="NCBI Taxonomy" id="652676"/>
    <lineage>
        <taxon>unclassified sequences</taxon>
        <taxon>metagenomes</taxon>
        <taxon>ecological metagenomes</taxon>
    </lineage>
</organism>
<gene>
    <name evidence="1" type="ORF">MNBD_CHLOROFLEXI01-1179</name>
</gene>
<dbReference type="AlphaFoldDB" id="A0A3B0UNB2"/>
<proteinExistence type="predicted"/>
<evidence type="ECO:0000313" key="1">
    <source>
        <dbReference type="EMBL" id="VAW32595.1"/>
    </source>
</evidence>
<sequence>MLNGVKHPFEVQIVRDLSLSNSQTLGQVKVSGILRFTQACAEPAEVMTFREI</sequence>
<reference evidence="1" key="1">
    <citation type="submission" date="2018-06" db="EMBL/GenBank/DDBJ databases">
        <authorList>
            <person name="Zhirakovskaya E."/>
        </authorList>
    </citation>
    <scope>NUCLEOTIDE SEQUENCE</scope>
</reference>
<dbReference type="EMBL" id="UOEU01000374">
    <property type="protein sequence ID" value="VAW32595.1"/>
    <property type="molecule type" value="Genomic_DNA"/>
</dbReference>